<feature type="repeat" description="WD" evidence="6">
    <location>
        <begin position="1033"/>
        <end position="1068"/>
    </location>
</feature>
<organism evidence="9 10">
    <name type="scientific">Penicillium steckii</name>
    <dbReference type="NCBI Taxonomy" id="303698"/>
    <lineage>
        <taxon>Eukaryota</taxon>
        <taxon>Fungi</taxon>
        <taxon>Dikarya</taxon>
        <taxon>Ascomycota</taxon>
        <taxon>Pezizomycotina</taxon>
        <taxon>Eurotiomycetes</taxon>
        <taxon>Eurotiomycetidae</taxon>
        <taxon>Eurotiales</taxon>
        <taxon>Aspergillaceae</taxon>
        <taxon>Penicillium</taxon>
    </lineage>
</organism>
<dbReference type="InterPro" id="IPR015943">
    <property type="entry name" value="WD40/YVTN_repeat-like_dom_sf"/>
</dbReference>
<evidence type="ECO:0000256" key="1">
    <source>
        <dbReference type="ARBA" id="ARBA00002343"/>
    </source>
</evidence>
<dbReference type="PANTHER" id="PTHR22838:SF0">
    <property type="entry name" value="WD REPEAT-CONTAINING PROTEIN 26"/>
    <property type="match status" value="1"/>
</dbReference>
<dbReference type="GO" id="GO:0043161">
    <property type="term" value="P:proteasome-mediated ubiquitin-dependent protein catabolic process"/>
    <property type="evidence" value="ECO:0007669"/>
    <property type="project" value="TreeGrafter"/>
</dbReference>
<proteinExistence type="predicted"/>
<dbReference type="EMBL" id="MLKD01000008">
    <property type="protein sequence ID" value="OQE23833.1"/>
    <property type="molecule type" value="Genomic_DNA"/>
</dbReference>
<keyword evidence="10" id="KW-1185">Reference proteome</keyword>
<dbReference type="InterPro" id="IPR051350">
    <property type="entry name" value="WD_repeat-ST_regulator"/>
</dbReference>
<comment type="caution">
    <text evidence="9">The sequence shown here is derived from an EMBL/GenBank/DDBJ whole genome shotgun (WGS) entry which is preliminary data.</text>
</comment>
<dbReference type="InterPro" id="IPR001680">
    <property type="entry name" value="WD40_rpt"/>
</dbReference>
<dbReference type="PROSITE" id="PS50896">
    <property type="entry name" value="LISH"/>
    <property type="match status" value="1"/>
</dbReference>
<dbReference type="InterPro" id="IPR006595">
    <property type="entry name" value="CTLH_C"/>
</dbReference>
<evidence type="ECO:0000313" key="10">
    <source>
        <dbReference type="Proteomes" id="UP000191285"/>
    </source>
</evidence>
<name>A0A1V6TE15_9EURO</name>
<evidence type="ECO:0000256" key="2">
    <source>
        <dbReference type="ARBA" id="ARBA00017917"/>
    </source>
</evidence>
<feature type="region of interest" description="Disordered" evidence="7">
    <location>
        <begin position="427"/>
        <end position="545"/>
    </location>
</feature>
<dbReference type="PROSITE" id="PS50294">
    <property type="entry name" value="WD_REPEATS_REGION"/>
    <property type="match status" value="2"/>
</dbReference>
<dbReference type="AlphaFoldDB" id="A0A1V6TE15"/>
<dbReference type="SMART" id="SM00320">
    <property type="entry name" value="WD40"/>
    <property type="match status" value="7"/>
</dbReference>
<feature type="repeat" description="WD" evidence="6">
    <location>
        <begin position="855"/>
        <end position="885"/>
    </location>
</feature>
<evidence type="ECO:0000313" key="9">
    <source>
        <dbReference type="EMBL" id="OQE23833.1"/>
    </source>
</evidence>
<protein>
    <recommendedName>
        <fullName evidence="3">Protein FYV10</fullName>
    </recommendedName>
    <alternativeName>
        <fullName evidence="2">Protein fyv10</fullName>
    </alternativeName>
</protein>
<dbReference type="Pfam" id="PF00400">
    <property type="entry name" value="WD40"/>
    <property type="match status" value="6"/>
</dbReference>
<feature type="region of interest" description="Disordered" evidence="7">
    <location>
        <begin position="1059"/>
        <end position="1094"/>
    </location>
</feature>
<dbReference type="CDD" id="cd00200">
    <property type="entry name" value="WD40"/>
    <property type="match status" value="1"/>
</dbReference>
<dbReference type="PROSITE" id="PS50082">
    <property type="entry name" value="WD_REPEATS_2"/>
    <property type="match status" value="5"/>
</dbReference>
<evidence type="ECO:0000259" key="8">
    <source>
        <dbReference type="PROSITE" id="PS50897"/>
    </source>
</evidence>
<keyword evidence="4 6" id="KW-0853">WD repeat</keyword>
<dbReference type="Proteomes" id="UP000191285">
    <property type="component" value="Unassembled WGS sequence"/>
</dbReference>
<reference evidence="10" key="1">
    <citation type="journal article" date="2017" name="Nat. Microbiol.">
        <title>Global analysis of biosynthetic gene clusters reveals vast potential of secondary metabolite production in Penicillium species.</title>
        <authorList>
            <person name="Nielsen J.C."/>
            <person name="Grijseels S."/>
            <person name="Prigent S."/>
            <person name="Ji B."/>
            <person name="Dainat J."/>
            <person name="Nielsen K.F."/>
            <person name="Frisvad J.C."/>
            <person name="Workman M."/>
            <person name="Nielsen J."/>
        </authorList>
    </citation>
    <scope>NUCLEOTIDE SEQUENCE [LARGE SCALE GENOMIC DNA]</scope>
    <source>
        <strain evidence="10">IBT 24891</strain>
    </source>
</reference>
<dbReference type="SUPFAM" id="SSF50978">
    <property type="entry name" value="WD40 repeat-like"/>
    <property type="match status" value="1"/>
</dbReference>
<dbReference type="PROSITE" id="PS50897">
    <property type="entry name" value="CTLH"/>
    <property type="match status" value="1"/>
</dbReference>
<feature type="compositionally biased region" description="Low complexity" evidence="7">
    <location>
        <begin position="449"/>
        <end position="465"/>
    </location>
</feature>
<comment type="function">
    <text evidence="1">Involved in the proteasome-dependent degradation of fructose-1,6-bisphosphatase.</text>
</comment>
<dbReference type="PANTHER" id="PTHR22838">
    <property type="entry name" value="WD REPEAT PROTEIN 26-RELATED"/>
    <property type="match status" value="1"/>
</dbReference>
<evidence type="ECO:0000256" key="3">
    <source>
        <dbReference type="ARBA" id="ARBA00018741"/>
    </source>
</evidence>
<dbReference type="InterPro" id="IPR036322">
    <property type="entry name" value="WD40_repeat_dom_sf"/>
</dbReference>
<dbReference type="InterPro" id="IPR018713">
    <property type="entry name" value="MPAB/Lcp_cat_dom"/>
</dbReference>
<dbReference type="PROSITE" id="PS00678">
    <property type="entry name" value="WD_REPEATS_1"/>
    <property type="match status" value="1"/>
</dbReference>
<keyword evidence="5" id="KW-0677">Repeat</keyword>
<dbReference type="InterPro" id="IPR019775">
    <property type="entry name" value="WD40_repeat_CS"/>
</dbReference>
<dbReference type="SMART" id="SM00668">
    <property type="entry name" value="CTLH"/>
    <property type="match status" value="1"/>
</dbReference>
<dbReference type="Pfam" id="PF09995">
    <property type="entry name" value="MPAB_Lcp_cat"/>
    <property type="match status" value="1"/>
</dbReference>
<feature type="compositionally biased region" description="Polar residues" evidence="7">
    <location>
        <begin position="1081"/>
        <end position="1094"/>
    </location>
</feature>
<feature type="repeat" description="WD" evidence="6">
    <location>
        <begin position="1000"/>
        <end position="1024"/>
    </location>
</feature>
<dbReference type="STRING" id="303698.A0A1V6TE15"/>
<dbReference type="Pfam" id="PF23627">
    <property type="entry name" value="LisH_WDR26"/>
    <property type="match status" value="1"/>
</dbReference>
<accession>A0A1V6TE15</accession>
<feature type="compositionally biased region" description="Polar residues" evidence="7">
    <location>
        <begin position="497"/>
        <end position="535"/>
    </location>
</feature>
<evidence type="ECO:0000256" key="7">
    <source>
        <dbReference type="SAM" id="MobiDB-lite"/>
    </source>
</evidence>
<dbReference type="InterPro" id="IPR006594">
    <property type="entry name" value="LisH"/>
</dbReference>
<evidence type="ECO:0000256" key="6">
    <source>
        <dbReference type="PROSITE-ProRule" id="PRU00221"/>
    </source>
</evidence>
<gene>
    <name evidence="9" type="ORF">PENSTE_c008G04591</name>
</gene>
<evidence type="ECO:0000256" key="5">
    <source>
        <dbReference type="ARBA" id="ARBA00022737"/>
    </source>
</evidence>
<sequence>MAFKSPRHGNSTECHYWGYSFHWTDLHRSEEELRPLAYTFDSLADDCVRRLNDIPTEGNEDKPFKKDLYSLLKNHATEDPKLKELWTQINTVPDWVDWQQIQRGQDVFFRYGLPILNVLSFESLLGGMGAIRVVETLARTGGFGAKVVRRRLLETLQHVLQVNSSAEGMKPGGEGHISSVRVRLLHSCVRMKIMGLVEEKSDYYDVNKYGVPVNDLDCIGTINTFCSSVVYLGLPRQGIFLSGQEIEDYIALWRLVAYYMGTPTEPFEDPVRARATMESLLISEINPTEIGKVLAQNIIIGLENTAPAYASKEFMEALSRLLNGELLSNELDIPKSSLYYRIMIWGYCFWVSGMAYVVPKIYFLDRLAISFRRKFFYRMLLDEKMGLGRESRFEFNPERSLSANSPYAAPNSSRALVPALALAQDPSSASSVIPRRRRLRSSSPEDSTPRTASTRSSTRFTGAAAPQSDLNYISGHHQDGHSPSRKRRRLAAMRADTLSSTNGFSQPSNGSTPRKASLNGQSASANGDSHTNGTAKSPAAGSSYYGHDREEVTRILIQSLYELGYNGAASTLSSESGHELETQGVATFRNAVLGGRWADAEKILIQSFRWEGSQNGQKSSPQQPLLLNETAERNEMLFLLRQQKFLELLESRDLGSALGVLRQELTPLNYDMERLHALSSLLMCPEELLHEQAGWERQISASRERLLNELSKSISPSVMIPQHRLATLLDFVKKTQISNCSYHNTVDSPSLYSDHMCDKNDFPRGVGLDLTQHSDEVWCCEFSHDGTKLVTAGKDRMVLIYDTSNFSVISRLAENHTDGVAFASWSPDDSKLITCSQDKQARVWNVENGRCLLTIDHHNEPVTAAGWAPDGESFVTGSLDSTSQLCHWSIRGPSLYRWKGTFRVQDCAISPDGKRLVAADTDYKIHVFDFKSYEEDYCLSLSSKPTSVAISQDSQYLIVNLAEGEIQLIDLSTADVVQRFSGHRQGQYVIRSTFGGAGENFVVSGSEDSKVYIWNKEDGHLVEALEGHTRGCVNSISWNPANPRMFASAGDDRVVRVWTPENDRPLSTRGTAQRRGGPSNGFPQTSALRSTSAF</sequence>
<feature type="domain" description="CTLH" evidence="8">
    <location>
        <begin position="581"/>
        <end position="656"/>
    </location>
</feature>
<dbReference type="OrthoDB" id="972532at2759"/>
<evidence type="ECO:0000256" key="4">
    <source>
        <dbReference type="ARBA" id="ARBA00022574"/>
    </source>
</evidence>
<feature type="repeat" description="WD" evidence="6">
    <location>
        <begin position="813"/>
        <end position="854"/>
    </location>
</feature>
<dbReference type="GO" id="GO:0034657">
    <property type="term" value="C:GID complex"/>
    <property type="evidence" value="ECO:0007669"/>
    <property type="project" value="TreeGrafter"/>
</dbReference>
<dbReference type="GO" id="GO:0016491">
    <property type="term" value="F:oxidoreductase activity"/>
    <property type="evidence" value="ECO:0007669"/>
    <property type="project" value="InterPro"/>
</dbReference>
<dbReference type="Gene3D" id="2.130.10.10">
    <property type="entry name" value="YVTN repeat-like/Quinoprotein amine dehydrogenase"/>
    <property type="match status" value="2"/>
</dbReference>
<feature type="repeat" description="WD" evidence="6">
    <location>
        <begin position="770"/>
        <end position="811"/>
    </location>
</feature>